<dbReference type="EMBL" id="JAANIC010002782">
    <property type="protein sequence ID" value="KAG5344009.1"/>
    <property type="molecule type" value="Genomic_DNA"/>
</dbReference>
<dbReference type="PROSITE" id="PS50893">
    <property type="entry name" value="ABC_TRANSPORTER_2"/>
    <property type="match status" value="1"/>
</dbReference>
<keyword evidence="3" id="KW-1133">Transmembrane helix</keyword>
<comment type="caution">
    <text evidence="5">The sequence shown here is derived from an EMBL/GenBank/DDBJ whole genome shotgun (WGS) entry which is preliminary data.</text>
</comment>
<evidence type="ECO:0000256" key="1">
    <source>
        <dbReference type="ARBA" id="ARBA00022741"/>
    </source>
</evidence>
<dbReference type="Proteomes" id="UP000669903">
    <property type="component" value="Unassembled WGS sequence"/>
</dbReference>
<evidence type="ECO:0000313" key="5">
    <source>
        <dbReference type="EMBL" id="KAG5344009.1"/>
    </source>
</evidence>
<dbReference type="Gene3D" id="3.40.50.300">
    <property type="entry name" value="P-loop containing nucleotide triphosphate hydrolases"/>
    <property type="match status" value="1"/>
</dbReference>
<name>A0A836FSD3_9HYME</name>
<proteinExistence type="predicted"/>
<dbReference type="PANTHER" id="PTHR24223">
    <property type="entry name" value="ATP-BINDING CASSETTE SUB-FAMILY C"/>
    <property type="match status" value="1"/>
</dbReference>
<feature type="non-terminal residue" evidence="5">
    <location>
        <position position="1"/>
    </location>
</feature>
<dbReference type="InterPro" id="IPR050173">
    <property type="entry name" value="ABC_transporter_C-like"/>
</dbReference>
<dbReference type="GO" id="GO:0016887">
    <property type="term" value="F:ATP hydrolysis activity"/>
    <property type="evidence" value="ECO:0007669"/>
    <property type="project" value="InterPro"/>
</dbReference>
<evidence type="ECO:0000256" key="2">
    <source>
        <dbReference type="ARBA" id="ARBA00022840"/>
    </source>
</evidence>
<dbReference type="GO" id="GO:0005524">
    <property type="term" value="F:ATP binding"/>
    <property type="evidence" value="ECO:0007669"/>
    <property type="project" value="UniProtKB-KW"/>
</dbReference>
<keyword evidence="3" id="KW-0472">Membrane</keyword>
<keyword evidence="3" id="KW-0812">Transmembrane</keyword>
<feature type="domain" description="ABC transporter" evidence="4">
    <location>
        <begin position="34"/>
        <end position="297"/>
    </location>
</feature>
<sequence>MGNNLTADVTYEMSTYFNILQLVVALYFPQGLILLGESIVSFNRLEDFLLMDEVNMRRFSENTPQLQFKSQKSKEESNAENQIDSRCSRLRQIVYITSTTEGIKSQHRFQNPSQGSLKYNFPDNLSSGYFTNNPNLRISYNSQEPWRFGDTVRDNILFGYFFLINWQMFQVANVCALTKDFRQFLQGDMTMVGDRGVSLSGGQRERINLARAVYRQADIYLLDDPLSAVDTRVARHLYGKCITEYLHGKTRILVTHQMQFLKKADHIVVLDRGFVKMQGNYNELVHSDPDDLDYVENIPEAEMTAHGRVVESVQVATTENNYWLSYWTLEDVKRIEFLRSIFTLNPDGLLSTMDAIYYTYTFCIIACIATEFGCPYELLHDKPNSYFSQMVIKTGNQMAQSLLEQAKRACEKN</sequence>
<dbReference type="GO" id="GO:0042626">
    <property type="term" value="F:ATPase-coupled transmembrane transporter activity"/>
    <property type="evidence" value="ECO:0007669"/>
    <property type="project" value="TreeGrafter"/>
</dbReference>
<dbReference type="InterPro" id="IPR003439">
    <property type="entry name" value="ABC_transporter-like_ATP-bd"/>
</dbReference>
<protein>
    <submittedName>
        <fullName evidence="5">MRP4 protein</fullName>
    </submittedName>
</protein>
<evidence type="ECO:0000313" key="6">
    <source>
        <dbReference type="Proteomes" id="UP000669903"/>
    </source>
</evidence>
<dbReference type="AlphaFoldDB" id="A0A836FSD3"/>
<feature type="non-terminal residue" evidence="5">
    <location>
        <position position="413"/>
    </location>
</feature>
<dbReference type="GO" id="GO:0016020">
    <property type="term" value="C:membrane"/>
    <property type="evidence" value="ECO:0007669"/>
    <property type="project" value="TreeGrafter"/>
</dbReference>
<dbReference type="InterPro" id="IPR027417">
    <property type="entry name" value="P-loop_NTPase"/>
</dbReference>
<organism evidence="5 6">
    <name type="scientific">Acromyrmex charruanus</name>
    <dbReference type="NCBI Taxonomy" id="2715315"/>
    <lineage>
        <taxon>Eukaryota</taxon>
        <taxon>Metazoa</taxon>
        <taxon>Ecdysozoa</taxon>
        <taxon>Arthropoda</taxon>
        <taxon>Hexapoda</taxon>
        <taxon>Insecta</taxon>
        <taxon>Pterygota</taxon>
        <taxon>Neoptera</taxon>
        <taxon>Endopterygota</taxon>
        <taxon>Hymenoptera</taxon>
        <taxon>Apocrita</taxon>
        <taxon>Aculeata</taxon>
        <taxon>Formicoidea</taxon>
        <taxon>Formicidae</taxon>
        <taxon>Myrmicinae</taxon>
        <taxon>Acromyrmex</taxon>
    </lineage>
</organism>
<evidence type="ECO:0000259" key="4">
    <source>
        <dbReference type="PROSITE" id="PS50893"/>
    </source>
</evidence>
<keyword evidence="6" id="KW-1185">Reference proteome</keyword>
<dbReference type="PANTHER" id="PTHR24223:SF415">
    <property type="entry name" value="FI20190P1"/>
    <property type="match status" value="1"/>
</dbReference>
<dbReference type="SUPFAM" id="SSF52540">
    <property type="entry name" value="P-loop containing nucleoside triphosphate hydrolases"/>
    <property type="match status" value="1"/>
</dbReference>
<gene>
    <name evidence="5" type="primary">Abcc4_3</name>
    <name evidence="5" type="ORF">G6Z76_0012448</name>
</gene>
<reference evidence="5" key="1">
    <citation type="submission" date="2020-03" db="EMBL/GenBank/DDBJ databases">
        <title>Relaxed selection underlies rapid genomic changes in the transitions from sociality to social parasitism in ants.</title>
        <authorList>
            <person name="Bi X."/>
        </authorList>
    </citation>
    <scope>NUCLEOTIDE SEQUENCE</scope>
    <source>
        <strain evidence="5">BGI-DK2014a</strain>
        <tissue evidence="5">Whole body</tissue>
    </source>
</reference>
<accession>A0A836FSD3</accession>
<keyword evidence="2" id="KW-0067">ATP-binding</keyword>
<feature type="transmembrane region" description="Helical" evidence="3">
    <location>
        <begin position="15"/>
        <end position="35"/>
    </location>
</feature>
<dbReference type="Pfam" id="PF00005">
    <property type="entry name" value="ABC_tran"/>
    <property type="match status" value="1"/>
</dbReference>
<evidence type="ECO:0000256" key="3">
    <source>
        <dbReference type="SAM" id="Phobius"/>
    </source>
</evidence>
<keyword evidence="1" id="KW-0547">Nucleotide-binding</keyword>